<protein>
    <recommendedName>
        <fullName evidence="4">Glycosyltransferase RgtA/B/C/D-like domain-containing protein</fullName>
    </recommendedName>
</protein>
<feature type="transmembrane region" description="Helical" evidence="1">
    <location>
        <begin position="191"/>
        <end position="209"/>
    </location>
</feature>
<evidence type="ECO:0000256" key="1">
    <source>
        <dbReference type="SAM" id="Phobius"/>
    </source>
</evidence>
<sequence>MVIYVTLHNYNPYRVDDTWFASFIYNDYVKNIQVDTVFGGEVTHGMGGTQLFGKFYTLTYGSIIDLFLGDWTKANFYTITIGLLILTSFIWYFILLKLGISKIYAIYYVLLILYSYTFFVAAHSVRPEIFILFWTSLSLLATLFKKYTLSILFAFIAIETHPIGSISLFINLAVLLEKNYQEDIIKNWQRILLKVTLALLISLSVYLYFHYDYLYKITAIKAASQPFLDVFIYKYYFLSTYYRTFPELVLILISVYFYISKGLYKTNSILLHLFIAVIIFSLLIGRGNVAYAVLLYPIFWLLIFSLFIHINQFSLLIALTIVFYLPQYAFLYYRSFHYADYGKSYRSFLLANVPQDNLPVVGFPNDYWSFIDKRDFYHVCYFNPAFFQQNIRMAWLIEPDLVEFDRFFKHDECDNLQNITANYSKQLVKTIYYANKPIKLYKITRKF</sequence>
<proteinExistence type="predicted"/>
<organism evidence="2 3">
    <name type="scientific">Thioploca ingrica</name>
    <dbReference type="NCBI Taxonomy" id="40754"/>
    <lineage>
        <taxon>Bacteria</taxon>
        <taxon>Pseudomonadati</taxon>
        <taxon>Pseudomonadota</taxon>
        <taxon>Gammaproteobacteria</taxon>
        <taxon>Thiotrichales</taxon>
        <taxon>Thiotrichaceae</taxon>
        <taxon>Thioploca</taxon>
    </lineage>
</organism>
<evidence type="ECO:0000313" key="3">
    <source>
        <dbReference type="Proteomes" id="UP000031623"/>
    </source>
</evidence>
<keyword evidence="1" id="KW-0472">Membrane</keyword>
<feature type="transmembrane region" description="Helical" evidence="1">
    <location>
        <begin position="271"/>
        <end position="292"/>
    </location>
</feature>
<feature type="transmembrane region" description="Helical" evidence="1">
    <location>
        <begin position="298"/>
        <end position="325"/>
    </location>
</feature>
<name>A0A090ANX7_9GAMM</name>
<keyword evidence="1" id="KW-1133">Transmembrane helix</keyword>
<feature type="transmembrane region" description="Helical" evidence="1">
    <location>
        <begin position="241"/>
        <end position="259"/>
    </location>
</feature>
<feature type="transmembrane region" description="Helical" evidence="1">
    <location>
        <begin position="106"/>
        <end position="125"/>
    </location>
</feature>
<feature type="transmembrane region" description="Helical" evidence="1">
    <location>
        <begin position="147"/>
        <end position="170"/>
    </location>
</feature>
<dbReference type="Proteomes" id="UP000031623">
    <property type="component" value="Chromosome"/>
</dbReference>
<dbReference type="AlphaFoldDB" id="A0A090ANX7"/>
<dbReference type="STRING" id="40754.THII_2883"/>
<reference evidence="2 3" key="1">
    <citation type="journal article" date="2014" name="ISME J.">
        <title>Ecophysiology of Thioploca ingrica as revealed by the complete genome sequence supplemented with proteomic evidence.</title>
        <authorList>
            <person name="Kojima H."/>
            <person name="Ogura Y."/>
            <person name="Yamamoto N."/>
            <person name="Togashi T."/>
            <person name="Mori H."/>
            <person name="Watanabe T."/>
            <person name="Nemoto F."/>
            <person name="Kurokawa K."/>
            <person name="Hayashi T."/>
            <person name="Fukui M."/>
        </authorList>
    </citation>
    <scope>NUCLEOTIDE SEQUENCE [LARGE SCALE GENOMIC DNA]</scope>
</reference>
<keyword evidence="3" id="KW-1185">Reference proteome</keyword>
<dbReference type="HOGENOM" id="CLU_612407_0_0_6"/>
<evidence type="ECO:0000313" key="2">
    <source>
        <dbReference type="EMBL" id="BAP57180.1"/>
    </source>
</evidence>
<accession>A0A090ANX7</accession>
<dbReference type="KEGG" id="tig:THII_2883"/>
<gene>
    <name evidence="2" type="ORF">THII_2883</name>
</gene>
<feature type="transmembrane region" description="Helical" evidence="1">
    <location>
        <begin position="76"/>
        <end position="94"/>
    </location>
</feature>
<evidence type="ECO:0008006" key="4">
    <source>
        <dbReference type="Google" id="ProtNLM"/>
    </source>
</evidence>
<dbReference type="EMBL" id="AP014633">
    <property type="protein sequence ID" value="BAP57180.1"/>
    <property type="molecule type" value="Genomic_DNA"/>
</dbReference>
<keyword evidence="1" id="KW-0812">Transmembrane</keyword>